<feature type="compositionally biased region" description="Polar residues" evidence="10">
    <location>
        <begin position="422"/>
        <end position="441"/>
    </location>
</feature>
<evidence type="ECO:0000256" key="6">
    <source>
        <dbReference type="ARBA" id="ARBA00022989"/>
    </source>
</evidence>
<keyword evidence="8" id="KW-1015">Disulfide bond</keyword>
<dbReference type="InterPro" id="IPR000742">
    <property type="entry name" value="EGF"/>
</dbReference>
<evidence type="ECO:0000256" key="10">
    <source>
        <dbReference type="SAM" id="MobiDB-lite"/>
    </source>
</evidence>
<evidence type="ECO:0000256" key="11">
    <source>
        <dbReference type="SAM" id="Phobius"/>
    </source>
</evidence>
<dbReference type="Pfam" id="PF13947">
    <property type="entry name" value="GUB_WAK_bind"/>
    <property type="match status" value="1"/>
</dbReference>
<dbReference type="InterPro" id="IPR024731">
    <property type="entry name" value="NELL2-like_EGF"/>
</dbReference>
<gene>
    <name evidence="13" type="ORF">LWI28_024994</name>
</gene>
<dbReference type="InterPro" id="IPR025287">
    <property type="entry name" value="WAK_GUB"/>
</dbReference>
<feature type="transmembrane region" description="Helical" evidence="11">
    <location>
        <begin position="286"/>
        <end position="308"/>
    </location>
</feature>
<evidence type="ECO:0000313" key="14">
    <source>
        <dbReference type="Proteomes" id="UP001064489"/>
    </source>
</evidence>
<dbReference type="Pfam" id="PF12947">
    <property type="entry name" value="EGF_3"/>
    <property type="match status" value="1"/>
</dbReference>
<comment type="caution">
    <text evidence="9">Lacks conserved residue(s) required for the propagation of feature annotation.</text>
</comment>
<dbReference type="GO" id="GO:0005509">
    <property type="term" value="F:calcium ion binding"/>
    <property type="evidence" value="ECO:0007669"/>
    <property type="project" value="InterPro"/>
</dbReference>
<comment type="caution">
    <text evidence="13">The sequence shown here is derived from an EMBL/GenBank/DDBJ whole genome shotgun (WGS) entry which is preliminary data.</text>
</comment>
<evidence type="ECO:0000256" key="3">
    <source>
        <dbReference type="ARBA" id="ARBA00022692"/>
    </source>
</evidence>
<dbReference type="PROSITE" id="PS50026">
    <property type="entry name" value="EGF_3"/>
    <property type="match status" value="1"/>
</dbReference>
<evidence type="ECO:0000256" key="9">
    <source>
        <dbReference type="PROSITE-ProRule" id="PRU00076"/>
    </source>
</evidence>
<evidence type="ECO:0000256" key="1">
    <source>
        <dbReference type="ARBA" id="ARBA00004167"/>
    </source>
</evidence>
<name>A0AAD5P4T8_ACENE</name>
<keyword evidence="2 9" id="KW-0245">EGF-like domain</keyword>
<keyword evidence="3 11" id="KW-0812">Transmembrane</keyword>
<dbReference type="InterPro" id="IPR001881">
    <property type="entry name" value="EGF-like_Ca-bd_dom"/>
</dbReference>
<proteinExistence type="predicted"/>
<keyword evidence="7 11" id="KW-0472">Membrane</keyword>
<evidence type="ECO:0000256" key="5">
    <source>
        <dbReference type="ARBA" id="ARBA00022737"/>
    </source>
</evidence>
<keyword evidence="5" id="KW-0677">Repeat</keyword>
<dbReference type="InterPro" id="IPR000152">
    <property type="entry name" value="EGF-type_Asp/Asn_hydroxyl_site"/>
</dbReference>
<comment type="subcellular location">
    <subcellularLocation>
        <location evidence="1">Membrane</location>
        <topology evidence="1">Single-pass membrane protein</topology>
    </subcellularLocation>
</comment>
<dbReference type="FunFam" id="2.10.25.10:FF:000038">
    <property type="entry name" value="Fibrillin 2"/>
    <property type="match status" value="1"/>
</dbReference>
<protein>
    <recommendedName>
        <fullName evidence="12">EGF-like domain-containing protein</fullName>
    </recommendedName>
</protein>
<evidence type="ECO:0000256" key="4">
    <source>
        <dbReference type="ARBA" id="ARBA00022729"/>
    </source>
</evidence>
<dbReference type="GO" id="GO:0016020">
    <property type="term" value="C:membrane"/>
    <property type="evidence" value="ECO:0007669"/>
    <property type="project" value="UniProtKB-SubCell"/>
</dbReference>
<dbReference type="GO" id="GO:0030247">
    <property type="term" value="F:polysaccharide binding"/>
    <property type="evidence" value="ECO:0007669"/>
    <property type="project" value="InterPro"/>
</dbReference>
<evidence type="ECO:0000259" key="12">
    <source>
        <dbReference type="PROSITE" id="PS50026"/>
    </source>
</evidence>
<reference evidence="13 14" key="1">
    <citation type="journal article" date="2022" name="Plant J.">
        <title>Strategies of tolerance reflected in two North American maple genomes.</title>
        <authorList>
            <person name="McEvoy S.L."/>
            <person name="Sezen U.U."/>
            <person name="Trouern-Trend A."/>
            <person name="McMahon S.M."/>
            <person name="Schaberg P.G."/>
            <person name="Yang J."/>
            <person name="Wegrzyn J.L."/>
            <person name="Swenson N.G."/>
        </authorList>
    </citation>
    <scope>NUCLEOTIDE SEQUENCE [LARGE SCALE GENOMIC DNA]</scope>
    <source>
        <strain evidence="13">91603</strain>
    </source>
</reference>
<organism evidence="13 14">
    <name type="scientific">Acer negundo</name>
    <name type="common">Box elder</name>
    <dbReference type="NCBI Taxonomy" id="4023"/>
    <lineage>
        <taxon>Eukaryota</taxon>
        <taxon>Viridiplantae</taxon>
        <taxon>Streptophyta</taxon>
        <taxon>Embryophyta</taxon>
        <taxon>Tracheophyta</taxon>
        <taxon>Spermatophyta</taxon>
        <taxon>Magnoliopsida</taxon>
        <taxon>eudicotyledons</taxon>
        <taxon>Gunneridae</taxon>
        <taxon>Pentapetalae</taxon>
        <taxon>rosids</taxon>
        <taxon>malvids</taxon>
        <taxon>Sapindales</taxon>
        <taxon>Sapindaceae</taxon>
        <taxon>Hippocastanoideae</taxon>
        <taxon>Acereae</taxon>
        <taxon>Acer</taxon>
    </lineage>
</organism>
<dbReference type="InterPro" id="IPR011009">
    <property type="entry name" value="Kinase-like_dom_sf"/>
</dbReference>
<dbReference type="PROSITE" id="PS00010">
    <property type="entry name" value="ASX_HYDROXYL"/>
    <property type="match status" value="1"/>
</dbReference>
<sequence length="455" mass="51035">MVANSAQTTPQLAKGKPDCDTKCGDLEIPYPFGTESRCSLNDDFVITCDHTQKPPKPFWGSRSNILVTNISMEGWLQIHSFVSQDCRNDTFGATLSVGDFRISNTLNKFTVIGCDSYGYIYGKIDRYPKELRRIRVYADTKSKSACSYAFVIKDSQFNFSSRNLSKITEKVPTAVDWAITRQGNCTEAKSDPDRYACNENASCEDADNSAGGYLCKCKDGYQGNPYLSDGCKDVDECDQKNFTCHKHARCKNTLGNYTCKCLEGYSGDGRREGEGCIPSQVQTIKIGVGVGLGFVMVLVGSSWIYFMFRKRRLIELRENFGVVLVELMTGEEVLSFEREKKDRRLVMYFSSSLEKGHLSRILQNGLVNNQQIKEVAELAKRCLNVKGEERPSMKDVAMELERLTHLRDNVEVSIEEKEPLHSETSYTSNYGIGSNSTATNDSLKDQVPEAFDVGR</sequence>
<keyword evidence="6 11" id="KW-1133">Transmembrane helix</keyword>
<feature type="region of interest" description="Disordered" evidence="10">
    <location>
        <begin position="416"/>
        <end position="455"/>
    </location>
</feature>
<evidence type="ECO:0000313" key="13">
    <source>
        <dbReference type="EMBL" id="KAI9198951.1"/>
    </source>
</evidence>
<keyword evidence="14" id="KW-1185">Reference proteome</keyword>
<dbReference type="AlphaFoldDB" id="A0AAD5P4T8"/>
<accession>A0AAD5P4T8</accession>
<dbReference type="CDD" id="cd00054">
    <property type="entry name" value="EGF_CA"/>
    <property type="match status" value="1"/>
</dbReference>
<feature type="compositionally biased region" description="Basic and acidic residues" evidence="10">
    <location>
        <begin position="442"/>
        <end position="455"/>
    </location>
</feature>
<dbReference type="PANTHER" id="PTHR33491">
    <property type="entry name" value="OSJNBA0016N04.9 PROTEIN"/>
    <property type="match status" value="1"/>
</dbReference>
<dbReference type="SUPFAM" id="SSF56112">
    <property type="entry name" value="Protein kinase-like (PK-like)"/>
    <property type="match status" value="1"/>
</dbReference>
<keyword evidence="4" id="KW-0732">Signal</keyword>
<dbReference type="Proteomes" id="UP001064489">
    <property type="component" value="Chromosome 13"/>
</dbReference>
<dbReference type="InterPro" id="IPR018097">
    <property type="entry name" value="EGF_Ca-bd_CS"/>
</dbReference>
<evidence type="ECO:0000256" key="7">
    <source>
        <dbReference type="ARBA" id="ARBA00023136"/>
    </source>
</evidence>
<dbReference type="SUPFAM" id="SSF57196">
    <property type="entry name" value="EGF/Laminin"/>
    <property type="match status" value="1"/>
</dbReference>
<feature type="domain" description="EGF-like" evidence="12">
    <location>
        <begin position="233"/>
        <end position="268"/>
    </location>
</feature>
<dbReference type="Gene3D" id="1.10.510.10">
    <property type="entry name" value="Transferase(Phosphotransferase) domain 1"/>
    <property type="match status" value="1"/>
</dbReference>
<dbReference type="PROSITE" id="PS01187">
    <property type="entry name" value="EGF_CA"/>
    <property type="match status" value="1"/>
</dbReference>
<evidence type="ECO:0000256" key="2">
    <source>
        <dbReference type="ARBA" id="ARBA00022536"/>
    </source>
</evidence>
<dbReference type="SMART" id="SM00179">
    <property type="entry name" value="EGF_CA"/>
    <property type="match status" value="1"/>
</dbReference>
<dbReference type="SMART" id="SM00181">
    <property type="entry name" value="EGF"/>
    <property type="match status" value="2"/>
</dbReference>
<dbReference type="EMBL" id="JAJSOW010000002">
    <property type="protein sequence ID" value="KAI9198951.1"/>
    <property type="molecule type" value="Genomic_DNA"/>
</dbReference>
<dbReference type="Gene3D" id="2.10.25.10">
    <property type="entry name" value="Laminin"/>
    <property type="match status" value="2"/>
</dbReference>
<evidence type="ECO:0000256" key="8">
    <source>
        <dbReference type="ARBA" id="ARBA00023157"/>
    </source>
</evidence>